<keyword evidence="1" id="KW-1133">Transmembrane helix</keyword>
<dbReference type="EMBL" id="JNVM01000067">
    <property type="protein sequence ID" value="KEQ21677.1"/>
    <property type="molecule type" value="Genomic_DNA"/>
</dbReference>
<dbReference type="OrthoDB" id="9913721at2"/>
<evidence type="ECO:0000313" key="2">
    <source>
        <dbReference type="EMBL" id="KEQ21677.1"/>
    </source>
</evidence>
<keyword evidence="1" id="KW-0812">Transmembrane</keyword>
<name>A0A081NTA4_9BACL</name>
<dbReference type="AlphaFoldDB" id="A0A081NTA4"/>
<evidence type="ECO:0000256" key="1">
    <source>
        <dbReference type="SAM" id="Phobius"/>
    </source>
</evidence>
<accession>A0A081NTA4</accession>
<keyword evidence="3" id="KW-1185">Reference proteome</keyword>
<organism evidence="2 3">
    <name type="scientific">Paenibacillus tyrfis</name>
    <dbReference type="NCBI Taxonomy" id="1501230"/>
    <lineage>
        <taxon>Bacteria</taxon>
        <taxon>Bacillati</taxon>
        <taxon>Bacillota</taxon>
        <taxon>Bacilli</taxon>
        <taxon>Bacillales</taxon>
        <taxon>Paenibacillaceae</taxon>
        <taxon>Paenibacillus</taxon>
    </lineage>
</organism>
<gene>
    <name evidence="2" type="ORF">ET33_34490</name>
</gene>
<keyword evidence="1" id="KW-0472">Membrane</keyword>
<sequence length="105" mass="12738">MHTFFIYFPLIFWVAVIGLIIYFFRKRSYNFSKKVRQFDFELSERGEGWIKIQPLEAVHIQEILQWDSKKRVMTLKDGTKKKVHKVRAFGMEKELESVRNRIVIK</sequence>
<reference evidence="2 3" key="1">
    <citation type="submission" date="2014-06" db="EMBL/GenBank/DDBJ databases">
        <title>Draft genome sequence of Paenibacillus sp. MSt1.</title>
        <authorList>
            <person name="Aw Y.K."/>
            <person name="Ong K.S."/>
            <person name="Gan H.M."/>
            <person name="Lee S.M."/>
        </authorList>
    </citation>
    <scope>NUCLEOTIDE SEQUENCE [LARGE SCALE GENOMIC DNA]</scope>
    <source>
        <strain evidence="2 3">MSt1</strain>
    </source>
</reference>
<feature type="transmembrane region" description="Helical" evidence="1">
    <location>
        <begin position="6"/>
        <end position="24"/>
    </location>
</feature>
<dbReference type="Proteomes" id="UP000028123">
    <property type="component" value="Unassembled WGS sequence"/>
</dbReference>
<dbReference type="RefSeq" id="WP_051776104.1">
    <property type="nucleotide sequence ID" value="NZ_FYEP01000047.1"/>
</dbReference>
<protein>
    <submittedName>
        <fullName evidence="2">Uncharacterized protein</fullName>
    </submittedName>
</protein>
<proteinExistence type="predicted"/>
<comment type="caution">
    <text evidence="2">The sequence shown here is derived from an EMBL/GenBank/DDBJ whole genome shotgun (WGS) entry which is preliminary data.</text>
</comment>
<evidence type="ECO:0000313" key="3">
    <source>
        <dbReference type="Proteomes" id="UP000028123"/>
    </source>
</evidence>